<sequence>MSLELGMWNIDGNTANKVSAAKMESEAKLEDILAADISIASPDWMLVGRQVQTDYSGRIDLLAVDRGGKLIVLELKRDKTPRDVVGQVLDYASWVKELPQERIADIYAKYQSSVHGDAKTSLDDAFLKKFNHTVLPDNYLTQHEAVVVASELDDSTERIITYLSETHGVPINAVFFRIFQDNNQQYLTRAWFRDPTIVVEDEAQSTASSWNGEFYVSLWSSFKWDVGEKHGFIAAGGGPWYSRTLWSLEKGSRVWVNLVGSGYVGVGTVMDAPVLASKFLVQDENGNEVPLTQADEYGVKLAENDGTEEAFYLVRVKWEKTVPKDKAIRETGFFGNQNSVCRPRTPKWNHTVSRLKTRLDIAE</sequence>
<dbReference type="RefSeq" id="WP_074216090.1">
    <property type="nucleotide sequence ID" value="NZ_FSRG01000004.1"/>
</dbReference>
<evidence type="ECO:0000313" key="3">
    <source>
        <dbReference type="Proteomes" id="UP000184694"/>
    </source>
</evidence>
<name>A0A1N6FDL2_9BACT</name>
<dbReference type="AlphaFoldDB" id="A0A1N6FDL2"/>
<reference evidence="3" key="1">
    <citation type="submission" date="2016-11" db="EMBL/GenBank/DDBJ databases">
        <authorList>
            <person name="Varghese N."/>
            <person name="Submissions S."/>
        </authorList>
    </citation>
    <scope>NUCLEOTIDE SEQUENCE [LARGE SCALE GENOMIC DNA]</scope>
    <source>
        <strain evidence="3">DSM 17456</strain>
    </source>
</reference>
<dbReference type="OrthoDB" id="3654724at2"/>
<dbReference type="GO" id="GO:0004519">
    <property type="term" value="F:endonuclease activity"/>
    <property type="evidence" value="ECO:0007669"/>
    <property type="project" value="InterPro"/>
</dbReference>
<keyword evidence="3" id="KW-1185">Reference proteome</keyword>
<accession>A0A1N6FDL2</accession>
<dbReference type="Pfam" id="PF01939">
    <property type="entry name" value="NucS_C"/>
    <property type="match status" value="1"/>
</dbReference>
<evidence type="ECO:0000313" key="2">
    <source>
        <dbReference type="EMBL" id="SIN93335.1"/>
    </source>
</evidence>
<proteinExistence type="predicted"/>
<dbReference type="Proteomes" id="UP000184694">
    <property type="component" value="Unassembled WGS sequence"/>
</dbReference>
<dbReference type="Gene3D" id="3.40.1350.10">
    <property type="match status" value="1"/>
</dbReference>
<organism evidence="2 3">
    <name type="scientific">Halodesulfovibrio marinisediminis DSM 17456</name>
    <dbReference type="NCBI Taxonomy" id="1121457"/>
    <lineage>
        <taxon>Bacteria</taxon>
        <taxon>Pseudomonadati</taxon>
        <taxon>Thermodesulfobacteriota</taxon>
        <taxon>Desulfovibrionia</taxon>
        <taxon>Desulfovibrionales</taxon>
        <taxon>Desulfovibrionaceae</taxon>
        <taxon>Halodesulfovibrio</taxon>
    </lineage>
</organism>
<dbReference type="STRING" id="1121457.SAMN02745161_1257"/>
<dbReference type="GO" id="GO:0003676">
    <property type="term" value="F:nucleic acid binding"/>
    <property type="evidence" value="ECO:0007669"/>
    <property type="project" value="InterPro"/>
</dbReference>
<gene>
    <name evidence="2" type="ORF">SAMN02745161_1257</name>
</gene>
<evidence type="ECO:0000259" key="1">
    <source>
        <dbReference type="Pfam" id="PF01939"/>
    </source>
</evidence>
<dbReference type="InterPro" id="IPR048301">
    <property type="entry name" value="NucS_C"/>
</dbReference>
<protein>
    <recommendedName>
        <fullName evidence="1">Endonuclease NucS C-terminal domain-containing protein</fullName>
    </recommendedName>
</protein>
<dbReference type="InterPro" id="IPR011856">
    <property type="entry name" value="tRNA_endonuc-like_dom_sf"/>
</dbReference>
<dbReference type="EMBL" id="FSRG01000004">
    <property type="protein sequence ID" value="SIN93335.1"/>
    <property type="molecule type" value="Genomic_DNA"/>
</dbReference>
<feature type="domain" description="Endonuclease NucS C-terminal" evidence="1">
    <location>
        <begin position="25"/>
        <end position="98"/>
    </location>
</feature>